<dbReference type="EMBL" id="UGQL01000002">
    <property type="protein sequence ID" value="STZ69921.1"/>
    <property type="molecule type" value="Genomic_DNA"/>
</dbReference>
<sequence length="67" mass="8001">MKTTLIKFSLFTVIYILFSWFIATDFVCALKGDPLCMQNVAIRYVIFIILMVVYEKWVKNKLFKKQK</sequence>
<name>A0A378U4J5_MYROD</name>
<keyword evidence="1" id="KW-0472">Membrane</keyword>
<feature type="transmembrane region" description="Helical" evidence="1">
    <location>
        <begin position="5"/>
        <end position="22"/>
    </location>
</feature>
<keyword evidence="1" id="KW-1133">Transmembrane helix</keyword>
<proteinExistence type="predicted"/>
<reference evidence="2 3" key="1">
    <citation type="submission" date="2018-06" db="EMBL/GenBank/DDBJ databases">
        <authorList>
            <consortium name="Pathogen Informatics"/>
            <person name="Doyle S."/>
        </authorList>
    </citation>
    <scope>NUCLEOTIDE SEQUENCE [LARGE SCALE GENOMIC DNA]</scope>
    <source>
        <strain evidence="2 3">NCTC11179</strain>
    </source>
</reference>
<dbReference type="Proteomes" id="UP000255024">
    <property type="component" value="Unassembled WGS sequence"/>
</dbReference>
<feature type="transmembrane region" description="Helical" evidence="1">
    <location>
        <begin position="42"/>
        <end position="58"/>
    </location>
</feature>
<dbReference type="AlphaFoldDB" id="A0A378U4J5"/>
<organism evidence="2 3">
    <name type="scientific">Myroides odoratus</name>
    <name type="common">Flavobacterium odoratum</name>
    <dbReference type="NCBI Taxonomy" id="256"/>
    <lineage>
        <taxon>Bacteria</taxon>
        <taxon>Pseudomonadati</taxon>
        <taxon>Bacteroidota</taxon>
        <taxon>Flavobacteriia</taxon>
        <taxon>Flavobacteriales</taxon>
        <taxon>Flavobacteriaceae</taxon>
        <taxon>Myroides</taxon>
    </lineage>
</organism>
<dbReference type="RefSeq" id="WP_115092528.1">
    <property type="nucleotide sequence ID" value="NZ_CP068107.1"/>
</dbReference>
<gene>
    <name evidence="2" type="ORF">NCTC11179_03446</name>
</gene>
<evidence type="ECO:0000313" key="2">
    <source>
        <dbReference type="EMBL" id="STZ69921.1"/>
    </source>
</evidence>
<evidence type="ECO:0000256" key="1">
    <source>
        <dbReference type="SAM" id="Phobius"/>
    </source>
</evidence>
<evidence type="ECO:0000313" key="3">
    <source>
        <dbReference type="Proteomes" id="UP000255024"/>
    </source>
</evidence>
<accession>A0A378U4J5</accession>
<protein>
    <submittedName>
        <fullName evidence="2">Uncharacterized protein</fullName>
    </submittedName>
</protein>
<keyword evidence="1" id="KW-0812">Transmembrane</keyword>
<keyword evidence="3" id="KW-1185">Reference proteome</keyword>